<proteinExistence type="predicted"/>
<dbReference type="AlphaFoldDB" id="K5YBT6"/>
<evidence type="ECO:0000313" key="1">
    <source>
        <dbReference type="EMBL" id="EKN10827.1"/>
    </source>
</evidence>
<evidence type="ECO:0000313" key="2">
    <source>
        <dbReference type="Proteomes" id="UP000006271"/>
    </source>
</evidence>
<dbReference type="HOGENOM" id="CLU_3390666_0_0_10"/>
<sequence>MTDKKEDGWFGLKEKLFDFMLYIILWNDPGKG</sequence>
<comment type="caution">
    <text evidence="1">The sequence shown here is derived from an EMBL/GenBank/DDBJ whole genome shotgun (WGS) entry which is preliminary data.</text>
</comment>
<protein>
    <submittedName>
        <fullName evidence="1">Uncharacterized protein</fullName>
    </submittedName>
</protein>
<reference evidence="1 2" key="1">
    <citation type="submission" date="2012-02" db="EMBL/GenBank/DDBJ databases">
        <title>The Genome Sequence of Parabacteroides merdae CL03T12C32.</title>
        <authorList>
            <consortium name="The Broad Institute Genome Sequencing Platform"/>
            <person name="Earl A."/>
            <person name="Ward D."/>
            <person name="Feldgarden M."/>
            <person name="Gevers D."/>
            <person name="Zitomersky N.L."/>
            <person name="Coyne M.J."/>
            <person name="Comstock L.E."/>
            <person name="Young S.K."/>
            <person name="Zeng Q."/>
            <person name="Gargeya S."/>
            <person name="Fitzgerald M."/>
            <person name="Haas B."/>
            <person name="Abouelleil A."/>
            <person name="Alvarado L."/>
            <person name="Arachchi H.M."/>
            <person name="Berlin A."/>
            <person name="Chapman S.B."/>
            <person name="Gearin G."/>
            <person name="Goldberg J."/>
            <person name="Griggs A."/>
            <person name="Gujja S."/>
            <person name="Hansen M."/>
            <person name="Heiman D."/>
            <person name="Howarth C."/>
            <person name="Larimer J."/>
            <person name="Lui A."/>
            <person name="MacDonald P.J.P."/>
            <person name="McCowen C."/>
            <person name="Montmayeur A."/>
            <person name="Murphy C."/>
            <person name="Neiman D."/>
            <person name="Pearson M."/>
            <person name="Priest M."/>
            <person name="Roberts A."/>
            <person name="Saif S."/>
            <person name="Shea T."/>
            <person name="Sisk P."/>
            <person name="Stolte C."/>
            <person name="Sykes S."/>
            <person name="Wortman J."/>
            <person name="Nusbaum C."/>
            <person name="Birren B."/>
        </authorList>
    </citation>
    <scope>NUCLEOTIDE SEQUENCE [LARGE SCALE GENOMIC DNA]</scope>
    <source>
        <strain evidence="1 2">CL03T12C32</strain>
    </source>
</reference>
<organism evidence="1 2">
    <name type="scientific">Parabacteroides merdae CL03T12C32</name>
    <dbReference type="NCBI Taxonomy" id="999420"/>
    <lineage>
        <taxon>Bacteria</taxon>
        <taxon>Pseudomonadati</taxon>
        <taxon>Bacteroidota</taxon>
        <taxon>Bacteroidia</taxon>
        <taxon>Bacteroidales</taxon>
        <taxon>Tannerellaceae</taxon>
        <taxon>Parabacteroides</taxon>
    </lineage>
</organism>
<dbReference type="Proteomes" id="UP000006271">
    <property type="component" value="Unassembled WGS sequence"/>
</dbReference>
<name>K5YBT6_9BACT</name>
<gene>
    <name evidence="1" type="ORF">HMPREF1060_02753</name>
</gene>
<dbReference type="EMBL" id="AGZQ01000014">
    <property type="protein sequence ID" value="EKN10827.1"/>
    <property type="molecule type" value="Genomic_DNA"/>
</dbReference>
<accession>K5YBT6</accession>